<evidence type="ECO:0000313" key="1">
    <source>
        <dbReference type="EMBL" id="MFB9071880.1"/>
    </source>
</evidence>
<comment type="caution">
    <text evidence="1">The sequence shown here is derived from an EMBL/GenBank/DDBJ whole genome shotgun (WGS) entry which is preliminary data.</text>
</comment>
<organism evidence="1 2">
    <name type="scientific">Citricoccus parietis</name>
    <dbReference type="NCBI Taxonomy" id="592307"/>
    <lineage>
        <taxon>Bacteria</taxon>
        <taxon>Bacillati</taxon>
        <taxon>Actinomycetota</taxon>
        <taxon>Actinomycetes</taxon>
        <taxon>Micrococcales</taxon>
        <taxon>Micrococcaceae</taxon>
        <taxon>Citricoccus</taxon>
    </lineage>
</organism>
<keyword evidence="2" id="KW-1185">Reference proteome</keyword>
<dbReference type="Proteomes" id="UP001589575">
    <property type="component" value="Unassembled WGS sequence"/>
</dbReference>
<reference evidence="1 2" key="1">
    <citation type="submission" date="2024-09" db="EMBL/GenBank/DDBJ databases">
        <authorList>
            <person name="Sun Q."/>
            <person name="Mori K."/>
        </authorList>
    </citation>
    <scope>NUCLEOTIDE SEQUENCE [LARGE SCALE GENOMIC DNA]</scope>
    <source>
        <strain evidence="1 2">CCM 7609</strain>
    </source>
</reference>
<accession>A0ABV5FYX4</accession>
<sequence>MARPPRISWATVEPRLVIMKNRSRAFFGPGVSTEFTVSSVAGAEGDSGEGMGDMLAATGWCRGGRGGPGAGLVREITGDGVAGRTSRKGHGPTDCHQYCWQSCPDAPTIQARRGCDLDHPPPA</sequence>
<dbReference type="EMBL" id="JBHMFI010000001">
    <property type="protein sequence ID" value="MFB9071880.1"/>
    <property type="molecule type" value="Genomic_DNA"/>
</dbReference>
<gene>
    <name evidence="1" type="ORF">ACFFX0_11970</name>
</gene>
<evidence type="ECO:0000313" key="2">
    <source>
        <dbReference type="Proteomes" id="UP001589575"/>
    </source>
</evidence>
<proteinExistence type="predicted"/>
<name>A0ABV5FYX4_9MICC</name>
<protein>
    <submittedName>
        <fullName evidence="1">Uncharacterized protein</fullName>
    </submittedName>
</protein>